<accession>A0A9P7DA50</accession>
<sequence length="235" mass="26464">MATISSFRKNLWPRHCLPSARELVRSIVASSTTPLSTKDIYNLALKQKATQLVSDASAPQHNVPKKEHPTVVRGMTRQPSTRPPHPEHPVRSLQYLKRVVLPELMSSKKVEKFCAKRTLSQAEIDHRLQTVTKAARKEQAVLLAAPRNTWLWRMATPPPPPKPLPASTLSKSELLGLPRLTAADVGVGEDWGHLNKRRQRARKEKVERDLKWMWTLQAAKREAAREALQLSAPAS</sequence>
<dbReference type="RefSeq" id="XP_041152137.1">
    <property type="nucleotide sequence ID" value="XM_041309896.1"/>
</dbReference>
<name>A0A9P7DA50_9AGAM</name>
<dbReference type="EMBL" id="JABBWE010000134">
    <property type="protein sequence ID" value="KAG1784652.1"/>
    <property type="molecule type" value="Genomic_DNA"/>
</dbReference>
<evidence type="ECO:0000313" key="3">
    <source>
        <dbReference type="Proteomes" id="UP000719766"/>
    </source>
</evidence>
<keyword evidence="3" id="KW-1185">Reference proteome</keyword>
<dbReference type="OrthoDB" id="2587968at2759"/>
<organism evidence="2 3">
    <name type="scientific">Suillus plorans</name>
    <dbReference type="NCBI Taxonomy" id="116603"/>
    <lineage>
        <taxon>Eukaryota</taxon>
        <taxon>Fungi</taxon>
        <taxon>Dikarya</taxon>
        <taxon>Basidiomycota</taxon>
        <taxon>Agaricomycotina</taxon>
        <taxon>Agaricomycetes</taxon>
        <taxon>Agaricomycetidae</taxon>
        <taxon>Boletales</taxon>
        <taxon>Suillineae</taxon>
        <taxon>Suillaceae</taxon>
        <taxon>Suillus</taxon>
    </lineage>
</organism>
<protein>
    <submittedName>
        <fullName evidence="2">Uncharacterized protein</fullName>
    </submittedName>
</protein>
<comment type="caution">
    <text evidence="2">The sequence shown here is derived from an EMBL/GenBank/DDBJ whole genome shotgun (WGS) entry which is preliminary data.</text>
</comment>
<reference evidence="2" key="1">
    <citation type="journal article" date="2020" name="New Phytol.">
        <title>Comparative genomics reveals dynamic genome evolution in host specialist ectomycorrhizal fungi.</title>
        <authorList>
            <person name="Lofgren L.A."/>
            <person name="Nguyen N.H."/>
            <person name="Vilgalys R."/>
            <person name="Ruytinx J."/>
            <person name="Liao H.L."/>
            <person name="Branco S."/>
            <person name="Kuo A."/>
            <person name="LaButti K."/>
            <person name="Lipzen A."/>
            <person name="Andreopoulos W."/>
            <person name="Pangilinan J."/>
            <person name="Riley R."/>
            <person name="Hundley H."/>
            <person name="Na H."/>
            <person name="Barry K."/>
            <person name="Grigoriev I.V."/>
            <person name="Stajich J.E."/>
            <person name="Kennedy P.G."/>
        </authorList>
    </citation>
    <scope>NUCLEOTIDE SEQUENCE</scope>
    <source>
        <strain evidence="2">S12</strain>
    </source>
</reference>
<dbReference type="Proteomes" id="UP000719766">
    <property type="component" value="Unassembled WGS sequence"/>
</dbReference>
<evidence type="ECO:0000256" key="1">
    <source>
        <dbReference type="SAM" id="MobiDB-lite"/>
    </source>
</evidence>
<feature type="region of interest" description="Disordered" evidence="1">
    <location>
        <begin position="54"/>
        <end position="89"/>
    </location>
</feature>
<dbReference type="GeneID" id="64603660"/>
<proteinExistence type="predicted"/>
<dbReference type="AlphaFoldDB" id="A0A9P7DA50"/>
<gene>
    <name evidence="2" type="ORF">HD556DRAFT_205925</name>
</gene>
<evidence type="ECO:0000313" key="2">
    <source>
        <dbReference type="EMBL" id="KAG1784652.1"/>
    </source>
</evidence>